<comment type="subcellular location">
    <subcellularLocation>
        <location evidence="1">Secreted</location>
        <location evidence="1">Cell wall</location>
        <topology evidence="1">Peptidoglycan-anchor</topology>
    </subcellularLocation>
</comment>
<dbReference type="Pfam" id="PF05031">
    <property type="entry name" value="NEAT"/>
    <property type="match status" value="1"/>
</dbReference>
<dbReference type="Proteomes" id="UP001281447">
    <property type="component" value="Unassembled WGS sequence"/>
</dbReference>
<dbReference type="Gene3D" id="2.60.40.1850">
    <property type="match status" value="1"/>
</dbReference>
<keyword evidence="4" id="KW-0732">Signal</keyword>
<accession>A0ABU5C264</accession>
<sequence length="112" mass="12878">MEDGTYRINYNVYTADNSSVSIANDYFDKPVTLQVKDGKITAQMSLNHSSWITDLKVQYNGSFVDAQSIQSDSKANTRMVQYNLNPDQLSQPVEAKIHVYIPAEEFPRWRRI</sequence>
<dbReference type="InterPro" id="IPR006635">
    <property type="entry name" value="NEAT_dom"/>
</dbReference>
<dbReference type="PANTHER" id="PTHR37824">
    <property type="entry name" value="IRON-REGULATED SURFACE DETERMINANT PROTEIN C"/>
    <property type="match status" value="1"/>
</dbReference>
<dbReference type="InterPro" id="IPR037250">
    <property type="entry name" value="NEAT_dom_sf"/>
</dbReference>
<evidence type="ECO:0000256" key="4">
    <source>
        <dbReference type="ARBA" id="ARBA00022729"/>
    </source>
</evidence>
<proteinExistence type="predicted"/>
<dbReference type="SUPFAM" id="SSF158911">
    <property type="entry name" value="NEAT domain-like"/>
    <property type="match status" value="1"/>
</dbReference>
<feature type="domain" description="NEAT" evidence="6">
    <location>
        <begin position="1"/>
        <end position="112"/>
    </location>
</feature>
<evidence type="ECO:0000256" key="3">
    <source>
        <dbReference type="ARBA" id="ARBA00022525"/>
    </source>
</evidence>
<gene>
    <name evidence="7" type="ORF">RWE15_01890</name>
</gene>
<protein>
    <submittedName>
        <fullName evidence="7">NEAT domain-containing protein</fullName>
    </submittedName>
</protein>
<dbReference type="InterPro" id="IPR050436">
    <property type="entry name" value="IsdA"/>
</dbReference>
<comment type="caution">
    <text evidence="7">The sequence shown here is derived from an EMBL/GenBank/DDBJ whole genome shotgun (WGS) entry which is preliminary data.</text>
</comment>
<evidence type="ECO:0000259" key="6">
    <source>
        <dbReference type="PROSITE" id="PS50978"/>
    </source>
</evidence>
<evidence type="ECO:0000256" key="2">
    <source>
        <dbReference type="ARBA" id="ARBA00022512"/>
    </source>
</evidence>
<dbReference type="EMBL" id="JAWDIP010000003">
    <property type="protein sequence ID" value="MDY0393406.1"/>
    <property type="molecule type" value="Genomic_DNA"/>
</dbReference>
<keyword evidence="3" id="KW-0964">Secreted</keyword>
<keyword evidence="8" id="KW-1185">Reference proteome</keyword>
<dbReference type="PANTHER" id="PTHR37824:SF1">
    <property type="entry name" value="IRON-REGULATED SURFACE DETERMINANT PROTEIN C"/>
    <property type="match status" value="1"/>
</dbReference>
<evidence type="ECO:0000256" key="5">
    <source>
        <dbReference type="ARBA" id="ARBA00023088"/>
    </source>
</evidence>
<reference evidence="7 8" key="1">
    <citation type="submission" date="2023-10" db="EMBL/GenBank/DDBJ databases">
        <title>Virgibacillus halophilus 5B73C genome.</title>
        <authorList>
            <person name="Miliotis G."/>
            <person name="Sengupta P."/>
            <person name="Hameed A."/>
            <person name="Chuvochina M."/>
            <person name="Mcdonagh F."/>
            <person name="Simpson A.C."/>
            <person name="Singh N.K."/>
            <person name="Rekha P.D."/>
            <person name="Raman K."/>
            <person name="Hugenholtz P."/>
            <person name="Venkateswaran K."/>
        </authorList>
    </citation>
    <scope>NUCLEOTIDE SEQUENCE [LARGE SCALE GENOMIC DNA]</scope>
    <source>
        <strain evidence="7 8">5B73C</strain>
    </source>
</reference>
<evidence type="ECO:0000313" key="7">
    <source>
        <dbReference type="EMBL" id="MDY0393406.1"/>
    </source>
</evidence>
<organism evidence="7 8">
    <name type="scientific">Tigheibacillus halophilus</name>
    <dbReference type="NCBI Taxonomy" id="361280"/>
    <lineage>
        <taxon>Bacteria</taxon>
        <taxon>Bacillati</taxon>
        <taxon>Bacillota</taxon>
        <taxon>Bacilli</taxon>
        <taxon>Bacillales</taxon>
        <taxon>Bacillaceae</taxon>
        <taxon>Tigheibacillus</taxon>
    </lineage>
</organism>
<keyword evidence="2" id="KW-0134">Cell wall</keyword>
<keyword evidence="5" id="KW-0572">Peptidoglycan-anchor</keyword>
<dbReference type="SMART" id="SM00725">
    <property type="entry name" value="NEAT"/>
    <property type="match status" value="1"/>
</dbReference>
<evidence type="ECO:0000256" key="1">
    <source>
        <dbReference type="ARBA" id="ARBA00004168"/>
    </source>
</evidence>
<name>A0ABU5C264_9BACI</name>
<dbReference type="CDD" id="cd06920">
    <property type="entry name" value="NEAT"/>
    <property type="match status" value="1"/>
</dbReference>
<dbReference type="PROSITE" id="PS50978">
    <property type="entry name" value="NEAT"/>
    <property type="match status" value="1"/>
</dbReference>
<evidence type="ECO:0000313" key="8">
    <source>
        <dbReference type="Proteomes" id="UP001281447"/>
    </source>
</evidence>